<reference evidence="5" key="1">
    <citation type="submission" date="2014-02" db="EMBL/GenBank/DDBJ databases">
        <title>Expanding our view of genomic diversity in Candidatus Accumulibacter clades.</title>
        <authorList>
            <person name="Skennerton C.T."/>
            <person name="Barr J.J."/>
            <person name="Slater F.R."/>
            <person name="Bond P.L."/>
            <person name="Tyson G.W."/>
        </authorList>
    </citation>
    <scope>NUCLEOTIDE SEQUENCE [LARGE SCALE GENOMIC DNA]</scope>
</reference>
<evidence type="ECO:0000256" key="1">
    <source>
        <dbReference type="ARBA" id="ARBA00005772"/>
    </source>
</evidence>
<dbReference type="RefSeq" id="WP_034952111.1">
    <property type="nucleotide sequence ID" value="NZ_JDST02000093.1"/>
</dbReference>
<accession>A0A080MDM8</accession>
<dbReference type="AlphaFoldDB" id="A0A080MDM8"/>
<evidence type="ECO:0000256" key="4">
    <source>
        <dbReference type="ARBA" id="ARBA00023118"/>
    </source>
</evidence>
<proteinExistence type="inferred from homology"/>
<keyword evidence="3" id="KW-0694">RNA-binding</keyword>
<dbReference type="InterPro" id="IPR005510">
    <property type="entry name" value="Csm4"/>
</dbReference>
<gene>
    <name evidence="5" type="ORF">AW06_003609</name>
</gene>
<protein>
    <recommendedName>
        <fullName evidence="2">CRISPR system Cms protein Csm4</fullName>
    </recommendedName>
</protein>
<sequence>MPHALHRATLALHTPLGTPLAGDTLFGQLCWALREAAGEAELRRRLQGYTEGSPWLVVSDGFPAGYLPRPTLPQHFSPTVDDPAQRKAAKRQRWLAAARSGERLAVQLANAVDDTTAYGQAPQRSMQAHNTLNRLTGGTGEGAFAPYSVPQTCHSAGQRIDLYLVLDSERLTAAEAASLLLAIGSSGFGRDASVGLGKFTLEGIAPTAFAAPAGANAYWTLAPCAPQGQGFVGTSSYWRVLTRFGRHGNTLAVAGRPFKTPVLLAASGAVLVPASGFAARPFIGQGLGGAGRLSKAEAATVQQGYAPVAPLALESAP</sequence>
<dbReference type="Proteomes" id="UP000021315">
    <property type="component" value="Unassembled WGS sequence"/>
</dbReference>
<evidence type="ECO:0000256" key="2">
    <source>
        <dbReference type="ARBA" id="ARBA00016109"/>
    </source>
</evidence>
<evidence type="ECO:0000313" key="6">
    <source>
        <dbReference type="Proteomes" id="UP000021315"/>
    </source>
</evidence>
<dbReference type="NCBIfam" id="TIGR01903">
    <property type="entry name" value="cas5_csm4"/>
    <property type="match status" value="1"/>
</dbReference>
<keyword evidence="6" id="KW-1185">Reference proteome</keyword>
<organism evidence="5 6">
    <name type="scientific">Candidatus Accumulibacter cognatus</name>
    <dbReference type="NCBI Taxonomy" id="2954383"/>
    <lineage>
        <taxon>Bacteria</taxon>
        <taxon>Pseudomonadati</taxon>
        <taxon>Pseudomonadota</taxon>
        <taxon>Betaproteobacteria</taxon>
        <taxon>Candidatus Accumulibacter</taxon>
    </lineage>
</organism>
<dbReference type="STRING" id="1453999.AW06_003609"/>
<dbReference type="GO" id="GO:0003723">
    <property type="term" value="F:RNA binding"/>
    <property type="evidence" value="ECO:0007669"/>
    <property type="project" value="UniProtKB-KW"/>
</dbReference>
<name>A0A080MDM8_9PROT</name>
<evidence type="ECO:0000313" key="5">
    <source>
        <dbReference type="EMBL" id="KFB75334.1"/>
    </source>
</evidence>
<keyword evidence="4" id="KW-0051">Antiviral defense</keyword>
<dbReference type="EMBL" id="JDST02000093">
    <property type="protein sequence ID" value="KFB75334.1"/>
    <property type="molecule type" value="Genomic_DNA"/>
</dbReference>
<dbReference type="GO" id="GO:0051607">
    <property type="term" value="P:defense response to virus"/>
    <property type="evidence" value="ECO:0007669"/>
    <property type="project" value="UniProtKB-KW"/>
</dbReference>
<comment type="caution">
    <text evidence="5">The sequence shown here is derived from an EMBL/GenBank/DDBJ whole genome shotgun (WGS) entry which is preliminary data.</text>
</comment>
<comment type="similarity">
    <text evidence="1">Belongs to the CRISPR-associated Csm4 family.</text>
</comment>
<evidence type="ECO:0000256" key="3">
    <source>
        <dbReference type="ARBA" id="ARBA00022884"/>
    </source>
</evidence>